<name>A0A0N8UHP0_VIBMT</name>
<evidence type="ECO:0000256" key="6">
    <source>
        <dbReference type="ARBA" id="ARBA00023136"/>
    </source>
</evidence>
<dbReference type="GO" id="GO:0000041">
    <property type="term" value="P:transition metal ion transport"/>
    <property type="evidence" value="ECO:0007669"/>
    <property type="project" value="InterPro"/>
</dbReference>
<keyword evidence="4 7" id="KW-0812">Transmembrane</keyword>
<evidence type="ECO:0000313" key="8">
    <source>
        <dbReference type="EMBL" id="KQA23330.1"/>
    </source>
</evidence>
<evidence type="ECO:0000313" key="9">
    <source>
        <dbReference type="Proteomes" id="UP000053724"/>
    </source>
</evidence>
<evidence type="ECO:0000256" key="3">
    <source>
        <dbReference type="ARBA" id="ARBA00022475"/>
    </source>
</evidence>
<keyword evidence="2" id="KW-0813">Transport</keyword>
<dbReference type="Pfam" id="PF01891">
    <property type="entry name" value="CbiM"/>
    <property type="match status" value="1"/>
</dbReference>
<dbReference type="Proteomes" id="UP000053724">
    <property type="component" value="Unassembled WGS sequence"/>
</dbReference>
<sequence>MELAQIASTIILFIVLFWVRKDTQHALWPKFRDDKSFQHLTYFVMLGLFLLWSAQASVKEGLTIHFLALTTLTMMYGWRSAFIITIPITAALALFGKISLAALPEYLLLSSLLPILISYSVFALSYHYLPRNIFVFIFVAGFFNAGVTGSLHLLLNSLYVWEMGTYDWKTIMDNYLIFIPLLAFPEGLLNGMALAILAVFRPEWLRVFSDRDYLYNHYHRH</sequence>
<evidence type="ECO:0000256" key="2">
    <source>
        <dbReference type="ARBA" id="ARBA00022448"/>
    </source>
</evidence>
<dbReference type="PATRIC" id="fig|1481663.8.peg.1253"/>
<comment type="caution">
    <text evidence="8">The sequence shown here is derived from an EMBL/GenBank/DDBJ whole genome shotgun (WGS) entry which is preliminary data.</text>
</comment>
<evidence type="ECO:0000256" key="5">
    <source>
        <dbReference type="ARBA" id="ARBA00022989"/>
    </source>
</evidence>
<dbReference type="AlphaFoldDB" id="A0A0N8UHP0"/>
<keyword evidence="3" id="KW-1003">Cell membrane</keyword>
<dbReference type="EMBL" id="LCUF01000013">
    <property type="protein sequence ID" value="KQA23330.1"/>
    <property type="molecule type" value="Genomic_DNA"/>
</dbReference>
<feature type="transmembrane region" description="Helical" evidence="7">
    <location>
        <begin position="66"/>
        <end position="94"/>
    </location>
</feature>
<feature type="transmembrane region" description="Helical" evidence="7">
    <location>
        <begin position="133"/>
        <end position="155"/>
    </location>
</feature>
<keyword evidence="6 7" id="KW-0472">Membrane</keyword>
<accession>A0A0N8UHP0</accession>
<dbReference type="Gene3D" id="1.10.1760.20">
    <property type="match status" value="1"/>
</dbReference>
<comment type="subcellular location">
    <subcellularLocation>
        <location evidence="1">Cell membrane</location>
        <topology evidence="1">Multi-pass membrane protein</topology>
    </subcellularLocation>
</comment>
<reference evidence="8 9" key="1">
    <citation type="journal article" date="2015" name="Genome Biol. Evol.">
        <title>The Dynamics of Genetic Interactions between Vibrio metoecus and Vibrio cholerae, Two Close Relatives Co-Occurring in the Environment.</title>
        <authorList>
            <person name="Orata F.D."/>
            <person name="Kirchberger P.C."/>
            <person name="Meheust R."/>
            <person name="Barlow E.J."/>
            <person name="Tarr C.L."/>
            <person name="Boucher Y."/>
        </authorList>
    </citation>
    <scope>NUCLEOTIDE SEQUENCE [LARGE SCALE GENOMIC DNA]</scope>
    <source>
        <strain evidence="8 9">08-2459</strain>
    </source>
</reference>
<proteinExistence type="predicted"/>
<keyword evidence="5 7" id="KW-1133">Transmembrane helix</keyword>
<dbReference type="GO" id="GO:0005886">
    <property type="term" value="C:plasma membrane"/>
    <property type="evidence" value="ECO:0007669"/>
    <property type="project" value="UniProtKB-SubCell"/>
</dbReference>
<feature type="transmembrane region" description="Helical" evidence="7">
    <location>
        <begin position="175"/>
        <end position="200"/>
    </location>
</feature>
<evidence type="ECO:0000256" key="7">
    <source>
        <dbReference type="SAM" id="Phobius"/>
    </source>
</evidence>
<evidence type="ECO:0000256" key="4">
    <source>
        <dbReference type="ARBA" id="ARBA00022692"/>
    </source>
</evidence>
<protein>
    <submittedName>
        <fullName evidence="8">Membrane protein</fullName>
    </submittedName>
</protein>
<dbReference type="RefSeq" id="WP_055027982.1">
    <property type="nucleotide sequence ID" value="NZ_CP035688.1"/>
</dbReference>
<dbReference type="InterPro" id="IPR002751">
    <property type="entry name" value="CbiM/NikMN"/>
</dbReference>
<feature type="transmembrane region" description="Helical" evidence="7">
    <location>
        <begin position="106"/>
        <end position="126"/>
    </location>
</feature>
<organism evidence="8 9">
    <name type="scientific">Vibrio metoecus</name>
    <dbReference type="NCBI Taxonomy" id="1481663"/>
    <lineage>
        <taxon>Bacteria</taxon>
        <taxon>Pseudomonadati</taxon>
        <taxon>Pseudomonadota</taxon>
        <taxon>Gammaproteobacteria</taxon>
        <taxon>Vibrionales</taxon>
        <taxon>Vibrionaceae</taxon>
        <taxon>Vibrio</taxon>
    </lineage>
</organism>
<gene>
    <name evidence="8" type="ORF">AAY55_11355</name>
</gene>
<evidence type="ECO:0000256" key="1">
    <source>
        <dbReference type="ARBA" id="ARBA00004651"/>
    </source>
</evidence>
<feature type="transmembrane region" description="Helical" evidence="7">
    <location>
        <begin position="37"/>
        <end position="54"/>
    </location>
</feature>